<comment type="caution">
    <text evidence="1">The sequence shown here is derived from an EMBL/GenBank/DDBJ whole genome shotgun (WGS) entry which is preliminary data.</text>
</comment>
<accession>A0A7C1NQ63</accession>
<dbReference type="Proteomes" id="UP000885695">
    <property type="component" value="Unassembled WGS sequence"/>
</dbReference>
<dbReference type="AlphaFoldDB" id="A0A7C1NQ63"/>
<reference evidence="1" key="1">
    <citation type="journal article" date="2020" name="mSystems">
        <title>Genome- and Community-Level Interaction Insights into Carbon Utilization and Element Cycling Functions of Hydrothermarchaeota in Hydrothermal Sediment.</title>
        <authorList>
            <person name="Zhou Z."/>
            <person name="Liu Y."/>
            <person name="Xu W."/>
            <person name="Pan J."/>
            <person name="Luo Z.H."/>
            <person name="Li M."/>
        </authorList>
    </citation>
    <scope>NUCLEOTIDE SEQUENCE [LARGE SCALE GENOMIC DNA]</scope>
    <source>
        <strain evidence="1">HyVt-369</strain>
    </source>
</reference>
<name>A0A7C1NQ63_UNCC3</name>
<protein>
    <submittedName>
        <fullName evidence="1">Uncharacterized protein</fullName>
    </submittedName>
</protein>
<sequence>MPATLVTVTDATSASGTGPDGATTTIITDADAAFTADAYINWYFQLATSMTGSTEPLKIVGNSATTLTLEKSIATALASGGTDDGEILAGTAAGILSSASDLDVAVIGVCVGTLTQNYYGWVQVAGPAAVMSDALGEGESVCPGGNADGQAISADTDADNNIIGVCIGASGTNENGLVDLRIA</sequence>
<gene>
    <name evidence="1" type="ORF">ENI13_02075</name>
</gene>
<evidence type="ECO:0000313" key="1">
    <source>
        <dbReference type="EMBL" id="HEB13748.1"/>
    </source>
</evidence>
<dbReference type="EMBL" id="DRHL01000121">
    <property type="protein sequence ID" value="HEB13748.1"/>
    <property type="molecule type" value="Genomic_DNA"/>
</dbReference>
<proteinExistence type="predicted"/>
<organism evidence="1">
    <name type="scientific">candidate division CPR3 bacterium</name>
    <dbReference type="NCBI Taxonomy" id="2268181"/>
    <lineage>
        <taxon>Bacteria</taxon>
        <taxon>Bacteria division CPR3</taxon>
    </lineage>
</organism>